<keyword evidence="4" id="KW-0456">Lyase</keyword>
<keyword evidence="6" id="KW-1185">Reference proteome</keyword>
<dbReference type="EMBL" id="LR590484">
    <property type="protein sequence ID" value="VTR54383.1"/>
    <property type="molecule type" value="Genomic_DNA"/>
</dbReference>
<dbReference type="PANTHER" id="PTHR36113">
    <property type="entry name" value="LYASE, PUTATIVE-RELATED-RELATED"/>
    <property type="match status" value="1"/>
</dbReference>
<dbReference type="Pfam" id="PF00903">
    <property type="entry name" value="Glyoxalase"/>
    <property type="match status" value="1"/>
</dbReference>
<organism evidence="4 5">
    <name type="scientific">Sphingobacterium thalpophilum</name>
    <dbReference type="NCBI Taxonomy" id="259"/>
    <lineage>
        <taxon>Bacteria</taxon>
        <taxon>Pseudomonadati</taxon>
        <taxon>Bacteroidota</taxon>
        <taxon>Sphingobacteriia</taxon>
        <taxon>Sphingobacteriales</taxon>
        <taxon>Sphingobacteriaceae</taxon>
        <taxon>Sphingobacterium</taxon>
    </lineage>
</organism>
<dbReference type="PANTHER" id="PTHR36113:SF6">
    <property type="entry name" value="FOSFOMYCIN RESISTANCE PROTEIN FOSX"/>
    <property type="match status" value="1"/>
</dbReference>
<dbReference type="GeneID" id="78465606"/>
<dbReference type="Proteomes" id="UP001566204">
    <property type="component" value="Unassembled WGS sequence"/>
</dbReference>
<accession>A0A4U9W6H3</accession>
<dbReference type="RefSeq" id="WP_028068523.1">
    <property type="nucleotide sequence ID" value="NZ_CP141191.1"/>
</dbReference>
<dbReference type="InterPro" id="IPR037523">
    <property type="entry name" value="VOC_core"/>
</dbReference>
<dbReference type="GO" id="GO:0046872">
    <property type="term" value="F:metal ion binding"/>
    <property type="evidence" value="ECO:0007669"/>
    <property type="project" value="UniProtKB-KW"/>
</dbReference>
<proteinExistence type="predicted"/>
<dbReference type="InterPro" id="IPR051332">
    <property type="entry name" value="Fosfomycin_Res_Enzymes"/>
</dbReference>
<reference evidence="3 6" key="2">
    <citation type="submission" date="2024-06" db="EMBL/GenBank/DDBJ databases">
        <title>Soil Sphingobacterium thalpophilum.</title>
        <authorList>
            <person name="Yang J."/>
            <person name="Li J."/>
        </authorList>
    </citation>
    <scope>NUCLEOTIDE SEQUENCE [LARGE SCALE GENOMIC DNA]</scope>
    <source>
        <strain evidence="3 6">22g91tb</strain>
    </source>
</reference>
<dbReference type="Proteomes" id="UP000308196">
    <property type="component" value="Chromosome"/>
</dbReference>
<dbReference type="InterPro" id="IPR037478">
    <property type="entry name" value="YwkD-like_dom"/>
</dbReference>
<dbReference type="EMBL" id="JBEOQB010000002">
    <property type="protein sequence ID" value="MEZ0451452.1"/>
    <property type="molecule type" value="Genomic_DNA"/>
</dbReference>
<dbReference type="CDD" id="cd08352">
    <property type="entry name" value="VOC_Bs_YwkD_like"/>
    <property type="match status" value="1"/>
</dbReference>
<evidence type="ECO:0000313" key="4">
    <source>
        <dbReference type="EMBL" id="VTR54383.1"/>
    </source>
</evidence>
<dbReference type="STRING" id="1123265.GCA_000686625_00394"/>
<dbReference type="InterPro" id="IPR029068">
    <property type="entry name" value="Glyas_Bleomycin-R_OHBP_Dase"/>
</dbReference>
<evidence type="ECO:0000313" key="5">
    <source>
        <dbReference type="Proteomes" id="UP000308196"/>
    </source>
</evidence>
<name>A0A4U9W6H3_9SPHI</name>
<keyword evidence="1" id="KW-0479">Metal-binding</keyword>
<evidence type="ECO:0000259" key="2">
    <source>
        <dbReference type="PROSITE" id="PS51819"/>
    </source>
</evidence>
<dbReference type="KEGG" id="stha:NCTC11429_05057"/>
<dbReference type="SUPFAM" id="SSF54593">
    <property type="entry name" value="Glyoxalase/Bleomycin resistance protein/Dihydroxybiphenyl dioxygenase"/>
    <property type="match status" value="1"/>
</dbReference>
<dbReference type="InterPro" id="IPR004360">
    <property type="entry name" value="Glyas_Fos-R_dOase_dom"/>
</dbReference>
<sequence length="130" mass="15101">MTLHLNRIHHIAIICSDYPRSKHFYTEILGLEIEREHYRADRDSFKLDLKLNGSYIIELFSFPSPPKRSSFPEAAGLRHLAFEVDNLADEMAKLEAAGILHEGIRVDPLTNKKFTFFSDPDELPIELYER</sequence>
<feature type="domain" description="VOC" evidence="2">
    <location>
        <begin position="7"/>
        <end position="130"/>
    </location>
</feature>
<evidence type="ECO:0000256" key="1">
    <source>
        <dbReference type="ARBA" id="ARBA00022723"/>
    </source>
</evidence>
<dbReference type="NCBIfam" id="NF008551">
    <property type="entry name" value="PRK11478.1"/>
    <property type="match status" value="1"/>
</dbReference>
<reference evidence="4 5" key="1">
    <citation type="submission" date="2019-05" db="EMBL/GenBank/DDBJ databases">
        <authorList>
            <consortium name="Pathogen Informatics"/>
        </authorList>
    </citation>
    <scope>NUCLEOTIDE SEQUENCE [LARGE SCALE GENOMIC DNA]</scope>
    <source>
        <strain evidence="4 5">NCTC11429</strain>
    </source>
</reference>
<evidence type="ECO:0000313" key="3">
    <source>
        <dbReference type="EMBL" id="MEZ0451452.1"/>
    </source>
</evidence>
<dbReference type="PROSITE" id="PS51819">
    <property type="entry name" value="VOC"/>
    <property type="match status" value="1"/>
</dbReference>
<gene>
    <name evidence="3" type="ORF">ABTW24_07580</name>
    <name evidence="4" type="ORF">NCTC11429_05057</name>
</gene>
<dbReference type="Gene3D" id="3.10.180.10">
    <property type="entry name" value="2,3-Dihydroxybiphenyl 1,2-Dioxygenase, domain 1"/>
    <property type="match status" value="1"/>
</dbReference>
<evidence type="ECO:0000313" key="6">
    <source>
        <dbReference type="Proteomes" id="UP001566204"/>
    </source>
</evidence>
<dbReference type="GO" id="GO:0016829">
    <property type="term" value="F:lyase activity"/>
    <property type="evidence" value="ECO:0007669"/>
    <property type="project" value="UniProtKB-KW"/>
</dbReference>
<protein>
    <submittedName>
        <fullName evidence="4">Putative lyase</fullName>
    </submittedName>
    <submittedName>
        <fullName evidence="3">VOC family protein</fullName>
    </submittedName>
</protein>
<dbReference type="AlphaFoldDB" id="A0A4U9W6H3"/>